<keyword evidence="2" id="KW-0812">Transmembrane</keyword>
<dbReference type="RefSeq" id="WP_013426930.1">
    <property type="nucleotide sequence ID" value="NC_014666.1"/>
</dbReference>
<dbReference type="STRING" id="298654.FraEuI1c_5828"/>
<dbReference type="InterPro" id="IPR027417">
    <property type="entry name" value="P-loop_NTPase"/>
</dbReference>
<dbReference type="eggNOG" id="COG1378">
    <property type="taxonomic scope" value="Bacteria"/>
</dbReference>
<gene>
    <name evidence="3" type="ordered locus">FraEuI1c_5828</name>
</gene>
<feature type="transmembrane region" description="Helical" evidence="2">
    <location>
        <begin position="71"/>
        <end position="90"/>
    </location>
</feature>
<feature type="transmembrane region" description="Helical" evidence="2">
    <location>
        <begin position="111"/>
        <end position="130"/>
    </location>
</feature>
<evidence type="ECO:0000256" key="2">
    <source>
        <dbReference type="SAM" id="Phobius"/>
    </source>
</evidence>
<dbReference type="Gene3D" id="3.40.50.300">
    <property type="entry name" value="P-loop containing nucleotide triphosphate hydrolases"/>
    <property type="match status" value="1"/>
</dbReference>
<feature type="compositionally biased region" description="Low complexity" evidence="1">
    <location>
        <begin position="605"/>
        <end position="616"/>
    </location>
</feature>
<evidence type="ECO:0000256" key="1">
    <source>
        <dbReference type="SAM" id="MobiDB-lite"/>
    </source>
</evidence>
<dbReference type="Proteomes" id="UP000002484">
    <property type="component" value="Chromosome"/>
</dbReference>
<protein>
    <submittedName>
        <fullName evidence="3">Uncharacterized protein</fullName>
    </submittedName>
</protein>
<keyword evidence="2" id="KW-0472">Membrane</keyword>
<name>E3IX40_PSEI1</name>
<feature type="region of interest" description="Disordered" evidence="1">
    <location>
        <begin position="594"/>
        <end position="618"/>
    </location>
</feature>
<dbReference type="SUPFAM" id="SSF52540">
    <property type="entry name" value="P-loop containing nucleoside triphosphate hydrolases"/>
    <property type="match status" value="1"/>
</dbReference>
<dbReference type="KEGG" id="fri:FraEuI1c_5828"/>
<dbReference type="EMBL" id="CP002299">
    <property type="protein sequence ID" value="ADP83812.1"/>
    <property type="molecule type" value="Genomic_DNA"/>
</dbReference>
<feature type="transmembrane region" description="Helical" evidence="2">
    <location>
        <begin position="49"/>
        <end position="65"/>
    </location>
</feature>
<keyword evidence="4" id="KW-1185">Reference proteome</keyword>
<evidence type="ECO:0000313" key="3">
    <source>
        <dbReference type="EMBL" id="ADP83812.1"/>
    </source>
</evidence>
<evidence type="ECO:0000313" key="4">
    <source>
        <dbReference type="Proteomes" id="UP000002484"/>
    </source>
</evidence>
<dbReference type="HOGENOM" id="CLU_385772_0_0_11"/>
<sequence>MPATRDQYQQMRAAAEQAIGRRYVAPDARLRLVRIVVARLGVWRLRAHVAPFVLIGGLWGVGAVVAAVPQIAAVVVLGWALAVGITWGVRRGHYDDDTTARRAAARRVGRTTVLGAGWLGLAAWQGAWGWPAALLWAGGYASSAGWWTRHHIPTPPAVAPIAELPAAPEVPVLEPADPAPVEPDVATLWAQRIGAKDRVLAGSMLTGYRKIGPADAWDIHLNPGVHATGTAIAAAPLIASGISRGIDQVTVDRHPSGVADKALLLVVDRANNPLQRTNPHPGPEKVYNAKTGYGAIGIHPDEAHADWAFVIPDWGLAGGVIFGSTGSGKSTLMTNLAVTAAYTRCISVWAGDPQGGQSIPAIIRRATWPATDNDEILLQLRAGVAAIKIRGVHNSLRNRDLHIPTPAEPGILLILDEIHKIFIRGSEHAHLASLIAREGRKAGVAMIGADQYAGLPTFGDDSALRDNMMAKNLAVLRLTSKSAKGMIPGLDLDPSDLPDVFPDGSPTSGLGYLVGSRRTAPFRGWHTPAADAWMAAAPQVELDRVTAAFIGDDYVRRAERVAATRAEQARMIADFDPDALAALLAADPTLATVLRTTPRRPARPTPAATAAPARTTSDGSLLTLAPLAPVQAAPTLAPLDDTPATPAGPRPAVLDTPGGARIYALLQAGVTRAKDLIEQSGVGKTRAYEVLTELVDAHLVLDAGHGQWALAPTPTRAAR</sequence>
<proteinExistence type="predicted"/>
<reference evidence="3 4" key="1">
    <citation type="submission" date="2010-10" db="EMBL/GenBank/DDBJ databases">
        <title>Complete sequence of Frankia sp. EuI1c.</title>
        <authorList>
            <consortium name="US DOE Joint Genome Institute"/>
            <person name="Lucas S."/>
            <person name="Copeland A."/>
            <person name="Lapidus A."/>
            <person name="Cheng J.-F."/>
            <person name="Bruce D."/>
            <person name="Goodwin L."/>
            <person name="Pitluck S."/>
            <person name="Chertkov O."/>
            <person name="Detter J.C."/>
            <person name="Han C."/>
            <person name="Tapia R."/>
            <person name="Land M."/>
            <person name="Hauser L."/>
            <person name="Jeffries C."/>
            <person name="Kyrpides N."/>
            <person name="Ivanova N."/>
            <person name="Mikhailova N."/>
            <person name="Beauchemin N."/>
            <person name="Sen A."/>
            <person name="Sur S.A."/>
            <person name="Gtari M."/>
            <person name="Wall L."/>
            <person name="Tisa L."/>
            <person name="Woyke T."/>
        </authorList>
    </citation>
    <scope>NUCLEOTIDE SEQUENCE [LARGE SCALE GENOMIC DNA]</scope>
    <source>
        <strain evidence="4">DSM 45817 / CECT 9037 / EuI1c</strain>
    </source>
</reference>
<accession>E3IX40</accession>
<organism evidence="3 4">
    <name type="scientific">Pseudofrankia inefficax (strain DSM 45817 / CECT 9037 / DDB 130130 / EuI1c)</name>
    <name type="common">Frankia inefficax</name>
    <dbReference type="NCBI Taxonomy" id="298654"/>
    <lineage>
        <taxon>Bacteria</taxon>
        <taxon>Bacillati</taxon>
        <taxon>Actinomycetota</taxon>
        <taxon>Actinomycetes</taxon>
        <taxon>Frankiales</taxon>
        <taxon>Frankiaceae</taxon>
        <taxon>Pseudofrankia</taxon>
    </lineage>
</organism>
<dbReference type="OrthoDB" id="3648675at2"/>
<dbReference type="AlphaFoldDB" id="E3IX40"/>
<dbReference type="InParanoid" id="E3IX40"/>
<keyword evidence="2" id="KW-1133">Transmembrane helix</keyword>